<dbReference type="PRINTS" id="PR02008">
    <property type="entry name" value="RCMTFAMILY"/>
</dbReference>
<evidence type="ECO:0000313" key="7">
    <source>
        <dbReference type="EMBL" id="ALP42901.1"/>
    </source>
</evidence>
<dbReference type="GO" id="GO:0003723">
    <property type="term" value="F:RNA binding"/>
    <property type="evidence" value="ECO:0007669"/>
    <property type="project" value="UniProtKB-UniRule"/>
</dbReference>
<keyword evidence="3 5" id="KW-0949">S-adenosyl-L-methionine</keyword>
<dbReference type="Pfam" id="PF22458">
    <property type="entry name" value="RsmF-B_ferredox"/>
    <property type="match status" value="1"/>
</dbReference>
<dbReference type="EMBL" id="CP013067">
    <property type="protein sequence ID" value="ALP42901.1"/>
    <property type="molecule type" value="Genomic_DNA"/>
</dbReference>
<keyword evidence="1 5" id="KW-0489">Methyltransferase</keyword>
<evidence type="ECO:0000256" key="3">
    <source>
        <dbReference type="ARBA" id="ARBA00022691"/>
    </source>
</evidence>
<feature type="binding site" evidence="5">
    <location>
        <position position="257"/>
    </location>
    <ligand>
        <name>S-adenosyl-L-methionine</name>
        <dbReference type="ChEBI" id="CHEBI:59789"/>
    </ligand>
</feature>
<evidence type="ECO:0000256" key="1">
    <source>
        <dbReference type="ARBA" id="ARBA00022603"/>
    </source>
</evidence>
<dbReference type="PANTHER" id="PTHR22807:SF53">
    <property type="entry name" value="RIBOSOMAL RNA SMALL SUBUNIT METHYLTRANSFERASE B-RELATED"/>
    <property type="match status" value="1"/>
</dbReference>
<keyword evidence="4 5" id="KW-0694">RNA-binding</keyword>
<dbReference type="InterPro" id="IPR029063">
    <property type="entry name" value="SAM-dependent_MTases_sf"/>
</dbReference>
<dbReference type="Gene3D" id="3.30.70.1170">
    <property type="entry name" value="Sun protein, domain 3"/>
    <property type="match status" value="1"/>
</dbReference>
<feature type="binding site" evidence="5">
    <location>
        <position position="302"/>
    </location>
    <ligand>
        <name>S-adenosyl-L-methionine</name>
        <dbReference type="ChEBI" id="CHEBI:59789"/>
    </ligand>
</feature>
<name>A0A0S2SMD2_9GAMM</name>
<dbReference type="PROSITE" id="PS51686">
    <property type="entry name" value="SAM_MT_RSMB_NOP"/>
    <property type="match status" value="1"/>
</dbReference>
<dbReference type="GO" id="GO:0001510">
    <property type="term" value="P:RNA methylation"/>
    <property type="evidence" value="ECO:0007669"/>
    <property type="project" value="InterPro"/>
</dbReference>
<dbReference type="Proteomes" id="UP000058114">
    <property type="component" value="Chromosome"/>
</dbReference>
<reference evidence="7 8" key="2">
    <citation type="journal article" date="2016" name="Genome Announc.">
        <title>Complete Genome Sequence of the Highly Virulent Aeromonas schubertii Strain WL1483, Isolated from Diseased Snakehead Fish (Channa argus) in China.</title>
        <authorList>
            <person name="Liu L."/>
            <person name="Li N."/>
            <person name="Zhang D."/>
            <person name="Fu X."/>
            <person name="Shi C."/>
            <person name="Lin Q."/>
            <person name="Hao G."/>
        </authorList>
    </citation>
    <scope>NUCLEOTIDE SEQUENCE [LARGE SCALE GENOMIC DNA]</scope>
    <source>
        <strain evidence="7 8">WL1483</strain>
    </source>
</reference>
<feature type="domain" description="SAM-dependent MTase RsmB/NOP-type" evidence="6">
    <location>
        <begin position="143"/>
        <end position="403"/>
    </location>
</feature>
<reference evidence="8" key="1">
    <citation type="submission" date="2015-10" db="EMBL/GenBank/DDBJ databases">
        <title>Complete Genome Sequence of Aeromonas schubertii strain WL1483.</title>
        <authorList>
            <person name="Liu L."/>
        </authorList>
    </citation>
    <scope>NUCLEOTIDE SEQUENCE [LARGE SCALE GENOMIC DNA]</scope>
    <source>
        <strain evidence="8">WL1483</strain>
    </source>
</reference>
<dbReference type="Gene3D" id="3.40.50.150">
    <property type="entry name" value="Vaccinia Virus protein VP39"/>
    <property type="match status" value="1"/>
</dbReference>
<dbReference type="PATRIC" id="fig|652.5.peg.1464"/>
<protein>
    <submittedName>
        <fullName evidence="7">tRNA and rRNA cytosine-C5-methylase</fullName>
    </submittedName>
</protein>
<dbReference type="InterPro" id="IPR001678">
    <property type="entry name" value="MeTrfase_RsmB-F_NOP2_dom"/>
</dbReference>
<proteinExistence type="inferred from homology"/>
<evidence type="ECO:0000313" key="8">
    <source>
        <dbReference type="Proteomes" id="UP000058114"/>
    </source>
</evidence>
<evidence type="ECO:0000256" key="2">
    <source>
        <dbReference type="ARBA" id="ARBA00022679"/>
    </source>
</evidence>
<dbReference type="InterPro" id="IPR054728">
    <property type="entry name" value="RsmB-like_ferredoxin"/>
</dbReference>
<accession>A0A0S2SMD2</accession>
<dbReference type="SUPFAM" id="SSF53335">
    <property type="entry name" value="S-adenosyl-L-methionine-dependent methyltransferases"/>
    <property type="match status" value="1"/>
</dbReference>
<dbReference type="InterPro" id="IPR049560">
    <property type="entry name" value="MeTrfase_RsmB-F_NOP2_cat"/>
</dbReference>
<evidence type="ECO:0000256" key="4">
    <source>
        <dbReference type="ARBA" id="ARBA00022884"/>
    </source>
</evidence>
<gene>
    <name evidence="7" type="ORF">WL1483_3482</name>
</gene>
<keyword evidence="2 5" id="KW-0808">Transferase</keyword>
<evidence type="ECO:0000256" key="5">
    <source>
        <dbReference type="PROSITE-ProRule" id="PRU01023"/>
    </source>
</evidence>
<comment type="similarity">
    <text evidence="5">Belongs to the class I-like SAM-binding methyltransferase superfamily. RsmB/NOP family.</text>
</comment>
<organism evidence="7 8">
    <name type="scientific">Aeromonas schubertii</name>
    <dbReference type="NCBI Taxonomy" id="652"/>
    <lineage>
        <taxon>Bacteria</taxon>
        <taxon>Pseudomonadati</taxon>
        <taxon>Pseudomonadota</taxon>
        <taxon>Gammaproteobacteria</taxon>
        <taxon>Aeromonadales</taxon>
        <taxon>Aeromonadaceae</taxon>
        <taxon>Aeromonas</taxon>
    </lineage>
</organism>
<dbReference type="InterPro" id="IPR023267">
    <property type="entry name" value="RCMT"/>
</dbReference>
<dbReference type="Pfam" id="PF01189">
    <property type="entry name" value="Methyltr_RsmB-F"/>
    <property type="match status" value="1"/>
</dbReference>
<dbReference type="RefSeq" id="WP_060585031.1">
    <property type="nucleotide sequence ID" value="NZ_CP013067.1"/>
</dbReference>
<feature type="active site" description="Nucleophile" evidence="5">
    <location>
        <position position="355"/>
    </location>
</feature>
<sequence>MLKSPLHPRLGDLVADLLDDVLNQGMPLDRAYSRRFSGLSLKPFEQARVALVTGDLLRRLNLYCTLAGVQVRQAGKMGWPLLLAWHAFHRIPMPNHHSLDRFKEETFRFRLQDAKKNPTLMDGCPSWLDKLGSEQLGDAWPRERAALAEAPKRFVRVNTLKGDKAALQAQLKKEGVEAREVEGVETALEITSDAALFKTKAFQSGLFEQQDAGSQKVAAALAVEPGMRVIDACAGAGGKTLHIAAAMKGKGRLIAMDVEQWKLDNLKERARRAGAHNVETRLIEDSKTIKRLKESADRVLLDVPCSGLGVLKRNPDTKWKDTAERLAPLVALQAEILESYSRMVKVGGILVYATCSILPMENRGQIDAFFAKNDRFRLIEDDHISPADSGFDGFYLARLERIA</sequence>
<dbReference type="KEGG" id="asr:WL1483_3482"/>
<dbReference type="PANTHER" id="PTHR22807">
    <property type="entry name" value="NOP2 YEAST -RELATED NOL1/NOP2/FMU SUN DOMAIN-CONTAINING"/>
    <property type="match status" value="1"/>
</dbReference>
<comment type="caution">
    <text evidence="5">Lacks conserved residue(s) required for the propagation of feature annotation.</text>
</comment>
<evidence type="ECO:0000259" key="6">
    <source>
        <dbReference type="PROSITE" id="PS51686"/>
    </source>
</evidence>
<dbReference type="AlphaFoldDB" id="A0A0S2SMD2"/>
<dbReference type="GO" id="GO:0008173">
    <property type="term" value="F:RNA methyltransferase activity"/>
    <property type="evidence" value="ECO:0007669"/>
    <property type="project" value="InterPro"/>
</dbReference>
<dbReference type="CDD" id="cd02440">
    <property type="entry name" value="AdoMet_MTases"/>
    <property type="match status" value="1"/>
</dbReference>